<dbReference type="EMBL" id="JARJCW010000078">
    <property type="protein sequence ID" value="KAJ7197390.1"/>
    <property type="molecule type" value="Genomic_DNA"/>
</dbReference>
<accession>A0AAD6UXY7</accession>
<gene>
    <name evidence="2" type="ORF">GGX14DRAFT_545442</name>
</gene>
<dbReference type="Gene3D" id="3.10.450.50">
    <property type="match status" value="1"/>
</dbReference>
<comment type="caution">
    <text evidence="2">The sequence shown here is derived from an EMBL/GenBank/DDBJ whole genome shotgun (WGS) entry which is preliminary data.</text>
</comment>
<dbReference type="Pfam" id="PF12680">
    <property type="entry name" value="SnoaL_2"/>
    <property type="match status" value="1"/>
</dbReference>
<evidence type="ECO:0000259" key="1">
    <source>
        <dbReference type="Pfam" id="PF12680"/>
    </source>
</evidence>
<keyword evidence="3" id="KW-1185">Reference proteome</keyword>
<dbReference type="AlphaFoldDB" id="A0AAD6UXY7"/>
<dbReference type="InterPro" id="IPR037401">
    <property type="entry name" value="SnoaL-like"/>
</dbReference>
<dbReference type="SUPFAM" id="SSF54427">
    <property type="entry name" value="NTF2-like"/>
    <property type="match status" value="1"/>
</dbReference>
<reference evidence="2" key="1">
    <citation type="submission" date="2023-03" db="EMBL/GenBank/DDBJ databases">
        <title>Massive genome expansion in bonnet fungi (Mycena s.s.) driven by repeated elements and novel gene families across ecological guilds.</title>
        <authorList>
            <consortium name="Lawrence Berkeley National Laboratory"/>
            <person name="Harder C.B."/>
            <person name="Miyauchi S."/>
            <person name="Viragh M."/>
            <person name="Kuo A."/>
            <person name="Thoen E."/>
            <person name="Andreopoulos B."/>
            <person name="Lu D."/>
            <person name="Skrede I."/>
            <person name="Drula E."/>
            <person name="Henrissat B."/>
            <person name="Morin E."/>
            <person name="Kohler A."/>
            <person name="Barry K."/>
            <person name="LaButti K."/>
            <person name="Morin E."/>
            <person name="Salamov A."/>
            <person name="Lipzen A."/>
            <person name="Mereny Z."/>
            <person name="Hegedus B."/>
            <person name="Baldrian P."/>
            <person name="Stursova M."/>
            <person name="Weitz H."/>
            <person name="Taylor A."/>
            <person name="Grigoriev I.V."/>
            <person name="Nagy L.G."/>
            <person name="Martin F."/>
            <person name="Kauserud H."/>
        </authorList>
    </citation>
    <scope>NUCLEOTIDE SEQUENCE</scope>
    <source>
        <strain evidence="2">9144</strain>
    </source>
</reference>
<dbReference type="Proteomes" id="UP001219525">
    <property type="component" value="Unassembled WGS sequence"/>
</dbReference>
<sequence length="140" mass="15481">MTATSLLQLERAQAFISALSNLDCDAITPLLSPEFTHQIFPLSLGGNGKAVRNKDEFLDLLRSVSSMITSLNYQTPLDIIQAQDVVIFHLLADGKTKNGKEYKNEYMFTIRFDGEQIHGVREFMDSQYVTAALPGHTGAG</sequence>
<organism evidence="2 3">
    <name type="scientific">Mycena pura</name>
    <dbReference type="NCBI Taxonomy" id="153505"/>
    <lineage>
        <taxon>Eukaryota</taxon>
        <taxon>Fungi</taxon>
        <taxon>Dikarya</taxon>
        <taxon>Basidiomycota</taxon>
        <taxon>Agaricomycotina</taxon>
        <taxon>Agaricomycetes</taxon>
        <taxon>Agaricomycetidae</taxon>
        <taxon>Agaricales</taxon>
        <taxon>Marasmiineae</taxon>
        <taxon>Mycenaceae</taxon>
        <taxon>Mycena</taxon>
    </lineage>
</organism>
<feature type="domain" description="SnoaL-like" evidence="1">
    <location>
        <begin position="13"/>
        <end position="117"/>
    </location>
</feature>
<protein>
    <recommendedName>
        <fullName evidence="1">SnoaL-like domain-containing protein</fullName>
    </recommendedName>
</protein>
<proteinExistence type="predicted"/>
<evidence type="ECO:0000313" key="3">
    <source>
        <dbReference type="Proteomes" id="UP001219525"/>
    </source>
</evidence>
<evidence type="ECO:0000313" key="2">
    <source>
        <dbReference type="EMBL" id="KAJ7197390.1"/>
    </source>
</evidence>
<dbReference type="InterPro" id="IPR032710">
    <property type="entry name" value="NTF2-like_dom_sf"/>
</dbReference>
<name>A0AAD6UXY7_9AGAR</name>